<dbReference type="KEGG" id="psyt:DSAG12_01601"/>
<dbReference type="EMBL" id="CP042905">
    <property type="protein sequence ID" value="QEE15774.2"/>
    <property type="molecule type" value="Genomic_DNA"/>
</dbReference>
<proteinExistence type="predicted"/>
<keyword evidence="2" id="KW-1185">Reference proteome</keyword>
<evidence type="ECO:0000313" key="2">
    <source>
        <dbReference type="Proteomes" id="UP000321408"/>
    </source>
</evidence>
<reference evidence="1 2" key="2">
    <citation type="journal article" date="2024" name="Int. J. Syst. Evol. Microbiol.">
        <title>Promethearchaeum syntrophicum gen. nov., sp. nov., an anaerobic, obligately syntrophic archaeon, the first isolate of the lineage 'Asgard' archaea, and proposal of the new archaeal phylum Promethearchaeota phyl. nov. and kingdom Promethearchaeati regn. nov.</title>
        <authorList>
            <person name="Imachi H."/>
            <person name="Nobu M.K."/>
            <person name="Kato S."/>
            <person name="Takaki Y."/>
            <person name="Miyazaki M."/>
            <person name="Miyata M."/>
            <person name="Ogawara M."/>
            <person name="Saito Y."/>
            <person name="Sakai S."/>
            <person name="Tahara Y.O."/>
            <person name="Takano Y."/>
            <person name="Tasumi E."/>
            <person name="Uematsu K."/>
            <person name="Yoshimura T."/>
            <person name="Itoh T."/>
            <person name="Ohkuma M."/>
            <person name="Takai K."/>
        </authorList>
    </citation>
    <scope>NUCLEOTIDE SEQUENCE [LARGE SCALE GENOMIC DNA]</scope>
    <source>
        <strain evidence="1 2">MK-D1</strain>
    </source>
</reference>
<protein>
    <submittedName>
        <fullName evidence="1">Uncharacterized protein</fullName>
    </submittedName>
</protein>
<accession>A0A5B9D9E9</accession>
<sequence length="89" mass="10668">MNSHIFHQFLDLIMNARKLNHYMFIELYQNFNEYLVDADHSDLERRDYLNRLVHTANPSLPEALNLDRLTRWFSIPFELLAKANNLFSA</sequence>
<organism evidence="1 2">
    <name type="scientific">Promethearchaeum syntrophicum</name>
    <dbReference type="NCBI Taxonomy" id="2594042"/>
    <lineage>
        <taxon>Archaea</taxon>
        <taxon>Promethearchaeati</taxon>
        <taxon>Promethearchaeota</taxon>
        <taxon>Promethearchaeia</taxon>
        <taxon>Promethearchaeales</taxon>
        <taxon>Promethearchaeaceae</taxon>
        <taxon>Promethearchaeum</taxon>
    </lineage>
</organism>
<dbReference type="Proteomes" id="UP000321408">
    <property type="component" value="Chromosome"/>
</dbReference>
<dbReference type="AlphaFoldDB" id="A0A5B9D9E9"/>
<name>A0A5B9D9E9_9ARCH</name>
<reference evidence="1 2" key="1">
    <citation type="journal article" date="2020" name="Nature">
        <title>Isolation of an archaeon at the prokaryote-eukaryote interface.</title>
        <authorList>
            <person name="Imachi H."/>
            <person name="Nobu M.K."/>
            <person name="Nakahara N."/>
            <person name="Morono Y."/>
            <person name="Ogawara M."/>
            <person name="Takaki Y."/>
            <person name="Takano Y."/>
            <person name="Uematsu K."/>
            <person name="Ikuta T."/>
            <person name="Ito M."/>
            <person name="Matsui Y."/>
            <person name="Miyazaki M."/>
            <person name="Murata K."/>
            <person name="Saito Y."/>
            <person name="Sakai S."/>
            <person name="Song C."/>
            <person name="Tasumi E."/>
            <person name="Yamanaka Y."/>
            <person name="Yamaguchi T."/>
            <person name="Kamagata Y."/>
            <person name="Tamaki H."/>
            <person name="Takai K."/>
        </authorList>
    </citation>
    <scope>NUCLEOTIDE SEQUENCE [LARGE SCALE GENOMIC DNA]</scope>
    <source>
        <strain evidence="1 2">MK-D1</strain>
    </source>
</reference>
<gene>
    <name evidence="1" type="ORF">DSAG12_01601</name>
</gene>
<evidence type="ECO:0000313" key="1">
    <source>
        <dbReference type="EMBL" id="QEE15774.2"/>
    </source>
</evidence>